<evidence type="ECO:0000313" key="2">
    <source>
        <dbReference type="Proteomes" id="UP000031518"/>
    </source>
</evidence>
<dbReference type="Gene3D" id="2.130.10.10">
    <property type="entry name" value="YVTN repeat-like/Quinoprotein amine dehydrogenase"/>
    <property type="match status" value="1"/>
</dbReference>
<evidence type="ECO:0000313" key="1">
    <source>
        <dbReference type="EMBL" id="CDM67184.1"/>
    </source>
</evidence>
<reference evidence="1 2" key="1">
    <citation type="submission" date="2013-12" db="EMBL/GenBank/DDBJ databases">
        <authorList>
            <person name="Stott M."/>
        </authorList>
    </citation>
    <scope>NUCLEOTIDE SEQUENCE [LARGE SCALE GENOMIC DNA]</scope>
    <source>
        <strain evidence="1 2">K22</strain>
    </source>
</reference>
<protein>
    <recommendedName>
        <fullName evidence="3">Periplasmic component of the Tol biopolymer transport system</fullName>
    </recommendedName>
</protein>
<gene>
    <name evidence="1" type="ORF">PYK22_03233</name>
</gene>
<dbReference type="Proteomes" id="UP000031518">
    <property type="component" value="Unassembled WGS sequence"/>
</dbReference>
<name>A0A0B6X3V5_9BACT</name>
<dbReference type="InterPro" id="IPR011044">
    <property type="entry name" value="Quino_amine_DH_bsu"/>
</dbReference>
<dbReference type="STRING" id="454194.PYK22_03233"/>
<sequence length="402" mass="45353">MRGKVVWVLTLVWCAFFVQCIVGAGSSGRRGVRLRLVAEYKHDILCDISSDGRLVLFYRSSYPTRSYRIYGGWVKANQPEVYDDELRVVDLRDGREVSRIRVEFFPENEQFIPGTRQVFYGEPKPRSGGRRQYRVWDVVSGQTRICLDAPEGNFSSVRFLNHQHALGVVSQQEGESLGRLILEGCTRQIIAAADPSDSKKGVRGQLALSPDRCHLAYTLDSTLKEALVRDAATLKVIKRIESPSGLFLGDAIYTPDGKFLLVVASNTIFDKPETKRYLLFYDTTNYEVVRRLDVTSWSQPDVRDDRAVSSNVVGTAMAVSPDSRMLAVAYTSEERGVFSTIEQAHVVLYDLASGSELARASHPAIRQRRDDPFAARVNRIAFTPDGKYMLTSTYDTRVWRIE</sequence>
<keyword evidence="2" id="KW-1185">Reference proteome</keyword>
<dbReference type="InterPro" id="IPR015943">
    <property type="entry name" value="WD40/YVTN_repeat-like_dom_sf"/>
</dbReference>
<organism evidence="1 2">
    <name type="scientific">Pyrinomonas methylaliphatogenes</name>
    <dbReference type="NCBI Taxonomy" id="454194"/>
    <lineage>
        <taxon>Bacteria</taxon>
        <taxon>Pseudomonadati</taxon>
        <taxon>Acidobacteriota</taxon>
        <taxon>Blastocatellia</taxon>
        <taxon>Blastocatellales</taxon>
        <taxon>Pyrinomonadaceae</taxon>
        <taxon>Pyrinomonas</taxon>
    </lineage>
</organism>
<accession>A0A0B6X3V5</accession>
<proteinExistence type="predicted"/>
<dbReference type="AlphaFoldDB" id="A0A0B6X3V5"/>
<evidence type="ECO:0008006" key="3">
    <source>
        <dbReference type="Google" id="ProtNLM"/>
    </source>
</evidence>
<dbReference type="EMBL" id="CBXV010000012">
    <property type="protein sequence ID" value="CDM67184.1"/>
    <property type="molecule type" value="Genomic_DNA"/>
</dbReference>
<reference evidence="1 2" key="2">
    <citation type="submission" date="2015-01" db="EMBL/GenBank/DDBJ databases">
        <title>Complete genome sequence of Pyrinomonas methylaliphatogenes type strain K22T.</title>
        <authorList>
            <person name="Lee K.C.Y."/>
            <person name="Power J.F."/>
            <person name="Dunfield P.F."/>
            <person name="Morgan X.C."/>
            <person name="Huttenhower C."/>
            <person name="Stott M.B."/>
        </authorList>
    </citation>
    <scope>NUCLEOTIDE SEQUENCE [LARGE SCALE GENOMIC DNA]</scope>
    <source>
        <strain evidence="1 2">K22</strain>
    </source>
</reference>
<dbReference type="SUPFAM" id="SSF50969">
    <property type="entry name" value="YVTN repeat-like/Quinoprotein amine dehydrogenase"/>
    <property type="match status" value="1"/>
</dbReference>